<proteinExistence type="predicted"/>
<dbReference type="SUPFAM" id="SSF49899">
    <property type="entry name" value="Concanavalin A-like lectins/glucanases"/>
    <property type="match status" value="1"/>
</dbReference>
<dbReference type="Gene3D" id="2.60.120.700">
    <property type="entry name" value="Peptidase G1"/>
    <property type="match status" value="1"/>
</dbReference>
<accession>A0AA90KHM4</accession>
<dbReference type="PANTHER" id="PTHR37536">
    <property type="entry name" value="PUTATIVE (AFU_ORTHOLOGUE AFUA_3G02970)-RELATED"/>
    <property type="match status" value="1"/>
</dbReference>
<dbReference type="Proteomes" id="UP001156398">
    <property type="component" value="Unassembled WGS sequence"/>
</dbReference>
<dbReference type="InterPro" id="IPR000250">
    <property type="entry name" value="Peptidase_G1"/>
</dbReference>
<dbReference type="GO" id="GO:0006508">
    <property type="term" value="P:proteolysis"/>
    <property type="evidence" value="ECO:0007669"/>
    <property type="project" value="InterPro"/>
</dbReference>
<dbReference type="Pfam" id="PF01828">
    <property type="entry name" value="Peptidase_A4"/>
    <property type="match status" value="1"/>
</dbReference>
<dbReference type="AlphaFoldDB" id="A0AA90KHM4"/>
<keyword evidence="2" id="KW-0732">Signal</keyword>
<dbReference type="EMBL" id="JAAGKO020000048">
    <property type="protein sequence ID" value="MDI5966253.1"/>
    <property type="molecule type" value="Genomic_DNA"/>
</dbReference>
<comment type="caution">
    <text evidence="4">The sequence shown here is derived from an EMBL/GenBank/DDBJ whole genome shotgun (WGS) entry which is preliminary data.</text>
</comment>
<evidence type="ECO:0000313" key="4">
    <source>
        <dbReference type="EMBL" id="MDI5971594.1"/>
    </source>
</evidence>
<evidence type="ECO:0000256" key="2">
    <source>
        <dbReference type="SAM" id="SignalP"/>
    </source>
</evidence>
<name>A0AA90KHM4_9ACTN</name>
<dbReference type="CDD" id="cd13426">
    <property type="entry name" value="Peptidase_G1"/>
    <property type="match status" value="1"/>
</dbReference>
<feature type="active site" description="Proton acceptor" evidence="1">
    <location>
        <position position="194"/>
    </location>
</feature>
<evidence type="ECO:0000313" key="5">
    <source>
        <dbReference type="Proteomes" id="UP001156398"/>
    </source>
</evidence>
<sequence>MTPKGSARLLAAAAGVASLALAIPANAAPVTVNQVNHSITGNEGHRVLGMSHGTKNADESTNWSGYGADTGTYTSVSSSWTQPTITCTSKTSYSSYWVGLDGFSNSALEQTGTEADCISGKAVYGAWWEVLPASESAYSGVTVKGGDKLSASVTYNGSSNFTMTLTDSTQNWTKTTTHKGSSGFQNTSAEVIAEATSVGGSVANLSNFGTVNFTGAKANGSALTSSADEITMVGSSTGNVIAQPSAISGGNFSVTWKGYN</sequence>
<dbReference type="GO" id="GO:0070007">
    <property type="term" value="F:glutamic-type endopeptidase activity"/>
    <property type="evidence" value="ECO:0007669"/>
    <property type="project" value="InterPro"/>
</dbReference>
<organism evidence="4">
    <name type="scientific">Streptantibioticus silvisoli</name>
    <dbReference type="NCBI Taxonomy" id="2705255"/>
    <lineage>
        <taxon>Bacteria</taxon>
        <taxon>Bacillati</taxon>
        <taxon>Actinomycetota</taxon>
        <taxon>Actinomycetes</taxon>
        <taxon>Kitasatosporales</taxon>
        <taxon>Streptomycetaceae</taxon>
        <taxon>Streptantibioticus</taxon>
    </lineage>
</organism>
<feature type="signal peptide" evidence="2">
    <location>
        <begin position="1"/>
        <end position="27"/>
    </location>
</feature>
<dbReference type="RefSeq" id="WP_271314858.1">
    <property type="nucleotide sequence ID" value="NZ_JAAGKO020000048.1"/>
</dbReference>
<gene>
    <name evidence="3" type="ORF">POF43_026580</name>
    <name evidence="4" type="ORF">POF50_020040</name>
</gene>
<dbReference type="PANTHER" id="PTHR37536:SF1">
    <property type="entry name" value="ASPERGILLOPEPSIN, PUTAITVE (AFU_ORTHOLOGUE AFUA_7G01200)"/>
    <property type="match status" value="1"/>
</dbReference>
<evidence type="ECO:0000256" key="1">
    <source>
        <dbReference type="PIRSR" id="PIRSR600250-50"/>
    </source>
</evidence>
<evidence type="ECO:0000313" key="3">
    <source>
        <dbReference type="EMBL" id="MDI5966253.1"/>
    </source>
</evidence>
<feature type="chain" id="PRO_5041713047" evidence="2">
    <location>
        <begin position="28"/>
        <end position="260"/>
    </location>
</feature>
<keyword evidence="5" id="KW-1185">Reference proteome</keyword>
<dbReference type="InterPro" id="IPR013320">
    <property type="entry name" value="ConA-like_dom_sf"/>
</dbReference>
<reference evidence="4 5" key="1">
    <citation type="submission" date="2023-05" db="EMBL/GenBank/DDBJ databases">
        <title>Streptantibioticus silvisoli sp. nov., acidotolerant actinomycetes 1 from pine litter.</title>
        <authorList>
            <person name="Swiecimska M."/>
            <person name="Golinska P."/>
            <person name="Sangal V."/>
            <person name="Wachnowicz B."/>
            <person name="Goodfellow M."/>
        </authorList>
    </citation>
    <scope>NUCLEOTIDE SEQUENCE</scope>
    <source>
        <strain evidence="4">SL13</strain>
        <strain evidence="3 5">SL54</strain>
    </source>
</reference>
<protein>
    <submittedName>
        <fullName evidence="4">G1 family endopeptidase</fullName>
    </submittedName>
</protein>
<dbReference type="EMBL" id="JABXJJ020000024">
    <property type="protein sequence ID" value="MDI5971594.1"/>
    <property type="molecule type" value="Genomic_DNA"/>
</dbReference>
<dbReference type="InterPro" id="IPR038656">
    <property type="entry name" value="Peptidase_G1_sf"/>
</dbReference>